<proteinExistence type="predicted"/>
<comment type="caution">
    <text evidence="2">The sequence shown here is derived from an EMBL/GenBank/DDBJ whole genome shotgun (WGS) entry which is preliminary data.</text>
</comment>
<sequence>MDSSQENALPLGNFKSDVTINPTKTPLYVTQEALSMLEAYLNISYLNRHKASKSNSVFLTHTNKLSDLTTGESYVRHDNFHTNSMKEHIVKSELLDDDQGKVRKYKIMLLPSCQICTYTIHLKRIVSIDDRKRFSLSHVNNNITYLNDARLSNIELISTKILQQLNESFPETTKISEIHPYFDNVDGLDTKFLQSGLLCNLQDTEPPNSPVFEMSSQTSITKDNFSSSKKFALRDVSSSIMRYHSESCGSTQKTDVTPKMEKWSIFGVNCYHNQYTRRSSVRSAPEDMHYCIRAKPKRCAFKKWFKFRLPKSNFSSKSHVENKLYLVEGDKSNSKHIFKENISVLENRDYNNCDGDNGTYFTTEPGRKLSTDEINKPFGRIHHPPFINVCAQLFPRLFRQSEPSSSSYISSGFFPRMQKLSASTIRRVKRTKQNARKFGKICTQCSKEEQEKFQLLPLYTKQRSPKSSHFVKDELSGNKGSLIVKQKVHNISDKSDDSSDTDSPKNVLFNTPLMNSKTWPIGSPNVKVSGEITRLYRGLIETIESDKFMGSTSQTWSQIQFSNNINNLPSTNWNSAIQCTKSNKPTWYSSLKDLPTGKCSTYRSKFTNEMMFSREKSNKKLKDTIISSKELQENNFSAKNNLSEDGATCSLVKCLAKNSSETPEIHDGLKAQDIDHSPTDDTTQYPYAKYVAAMIDALSERLMGKISEDDLELRFQTLEAEASKVSAKRISQPVVKRERFYSVSNEVGSLCCRNSLQNALGNALSDENLLTNVAAIGKLGNERCHSLPILHIMTDQFDLHDVVPLSLESSHRSLKHCCLAQVKRLKLRNKLIITTNLLNRLVNHTNYPSFEGDVLELLGRQPSWHRIAILYYLTRCSVKHILNLHIQRLKTLQGTSSSVLHHTVFNNSDSEEIDENHSQPPRSKLPQYNLDPSNPTYEKIFEDIGQCRANIGRIKDYTITFFTRWYADWVYKRGGWQSVIDETEDSELD</sequence>
<accession>A0AAE2D825</accession>
<feature type="region of interest" description="Disordered" evidence="1">
    <location>
        <begin position="910"/>
        <end position="930"/>
    </location>
</feature>
<evidence type="ECO:0000256" key="1">
    <source>
        <dbReference type="SAM" id="MobiDB-lite"/>
    </source>
</evidence>
<evidence type="ECO:0000313" key="2">
    <source>
        <dbReference type="EMBL" id="KAK4474699.1"/>
    </source>
</evidence>
<reference evidence="2" key="2">
    <citation type="journal article" date="2023" name="Infect Dis Poverty">
        <title>Chromosome-scale genome of the human blood fluke Schistosoma mekongi and its implications for public health.</title>
        <authorList>
            <person name="Zhou M."/>
            <person name="Xu L."/>
            <person name="Xu D."/>
            <person name="Chen W."/>
            <person name="Khan J."/>
            <person name="Hu Y."/>
            <person name="Huang H."/>
            <person name="Wei H."/>
            <person name="Zhang Y."/>
            <person name="Chusongsang P."/>
            <person name="Tanasarnprasert K."/>
            <person name="Hu X."/>
            <person name="Limpanont Y."/>
            <person name="Lv Z."/>
        </authorList>
    </citation>
    <scope>NUCLEOTIDE SEQUENCE</scope>
    <source>
        <strain evidence="2">LV_2022a</strain>
    </source>
</reference>
<dbReference type="Proteomes" id="UP001292079">
    <property type="component" value="Unassembled WGS sequence"/>
</dbReference>
<evidence type="ECO:0000313" key="3">
    <source>
        <dbReference type="Proteomes" id="UP001292079"/>
    </source>
</evidence>
<organism evidence="2 3">
    <name type="scientific">Schistosoma mekongi</name>
    <name type="common">Parasitic worm</name>
    <dbReference type="NCBI Taxonomy" id="38744"/>
    <lineage>
        <taxon>Eukaryota</taxon>
        <taxon>Metazoa</taxon>
        <taxon>Spiralia</taxon>
        <taxon>Lophotrochozoa</taxon>
        <taxon>Platyhelminthes</taxon>
        <taxon>Trematoda</taxon>
        <taxon>Digenea</taxon>
        <taxon>Strigeidida</taxon>
        <taxon>Schistosomatoidea</taxon>
        <taxon>Schistosomatidae</taxon>
        <taxon>Schistosoma</taxon>
    </lineage>
</organism>
<keyword evidence="3" id="KW-1185">Reference proteome</keyword>
<name>A0AAE2D825_SCHME</name>
<protein>
    <submittedName>
        <fullName evidence="2">Uncharacterized protein</fullName>
    </submittedName>
</protein>
<gene>
    <name evidence="2" type="ORF">MN116_001827</name>
</gene>
<reference evidence="2" key="1">
    <citation type="submission" date="2022-04" db="EMBL/GenBank/DDBJ databases">
        <authorList>
            <person name="Xu L."/>
            <person name="Lv Z."/>
        </authorList>
    </citation>
    <scope>NUCLEOTIDE SEQUENCE</scope>
    <source>
        <strain evidence="2">LV_2022a</strain>
    </source>
</reference>
<dbReference type="AlphaFoldDB" id="A0AAE2D825"/>
<dbReference type="EMBL" id="JALJAT010000001">
    <property type="protein sequence ID" value="KAK4474699.1"/>
    <property type="molecule type" value="Genomic_DNA"/>
</dbReference>